<feature type="transmembrane region" description="Helical" evidence="3">
    <location>
        <begin position="2170"/>
        <end position="2193"/>
    </location>
</feature>
<evidence type="ECO:0000256" key="1">
    <source>
        <dbReference type="SAM" id="Coils"/>
    </source>
</evidence>
<proteinExistence type="predicted"/>
<dbReference type="RefSeq" id="XP_028869090.1">
    <property type="nucleotide sequence ID" value="XM_029013257.1"/>
</dbReference>
<sequence length="2241" mass="247265">MDLDKWIEKTTKDIVAAQNLVQNISNEVNGIAKSQNLPKLESAIHKVETELDGRAKDLQKWKAAAEKVLQGTIEKGYDVHKNMDPTQQKDPPGGTVIGRNIKKINEAKTAVEGVNAGLQTVHQDLQTWNTAAQNVLRTAVSKAQGVHTRLDPNKQDNGHILGKSIDEIDTARKGLVEANSKLDTQVKSLDKWITDAEKIRDKAEKKAKEAYDKLKVNAELSNNVQKIVDANKKIASVHTELGKVHGNLGEWKQQAGDVLQGAINNAQFVYDRLGDGQPVSQGIDKIESNNSLIKDANEKLGTEVENLGNWRDAAKDVISKADGKCDEILKKVNKSGYIYVNAQELQDKGNKLYNAAKQAKDEVGKKVTEALNAVVEMDTSLKRDLYKVREDIKKGITEVIEDLNVTKLDEKVQTDLQELRERILRLKEKVDEVGDGSLVKEELDTLRQKKSDLDSQTINKITKAEKQLEPNFTSKIQSPLSKAVGAVDQAIGTLGGNFKNGGDLNSLQSIFDHIKGEVGKIKGKAGISWDNKGGSGLDGIAHGLISSYADAFKNTFHTIVGGWAEGILGKDKDDTKPPKKWLEKYVQDNGGKGKEAVNLLNGTILGFSWSQKIIEQIKTKLHSEIEAGKGKVDTSSGKIEKTITSVKNACEAFVSGLDEKLKNDGFNQLAQEIYDKIANESRWKAYRSNRRYNKENEIEPAIKAALIGLSATASQVANEIDSILLGEYRMGGNGSGKSIASELDRVLDETKKLHTALEGAIDNSGSSTPKPGTAQAVDSRLKEVSRQVEGLTNTFTSKVTSELTKAVNQLPGAVTDFDTEAQKLIKAAAKTAIDKAAEQISNGGTITLGSTNKLMEEFDRSHKNITANLQKQLNDKVDDHIGKDDKSGGTGGEINIKSTFGNYDNHVVQTSEGLHPGKALKGEHSEGSLPLAIGDIKAQVYNELKMIEPGTTDKVNKIELSTFTGPFGLIKKELEGIKKLVENKDAQPPGKDADGVRDLLKKLEQGLNEEKFDGADKGLEKIREMIEKLQKDPFGTQPEAIGTAVEQIKAQLKELREKLKKEQNGGTENGVIDVLDDLKENGLGDKAGWSPINVNGQPLSGLGKIESELKTQNAILPTQTKIIAESLDIVFREMKGVLGQIGMKLDNIFIPDDVMDNLTLLKHKIGRNTKYGDSLQVIHNEIQQLQSVVFTQKPLAIHQANSAIKGELKDLQGVLQGSKPGKDVIKSLEDLQSNGLSGDKVWNVNGQDKKGLKSIESDLKGQQTTLSTQPQNIQTGVDQITGELTKLQKQLSDDVTKKLDDLKNHGLGSKQNWDIDEHSAKGLTKITEDIVAIKDRDVDQVKEKLKELCTAIRHIAKDAAFTLKEVKEKSLNELTGIKDQLHNLQIRLERGPIQACREFIDRDADRFGRECIAFLTAFVNGQVTTAIEDLTAFAKQQCASNIKEALEAFARKVEEELNPLPPLINEDLQMGYKGFMYDFQQRFESHISPLKGTLQLDALSTAFKRFQLALSGYLSTEIKRVHSEESKKKNPSLPPSEDHYAERLYQVTHALEELLEHITMQKRFDRRLPGMLDKLAEAVGSLRPEKFAKVTTPILDGVAEAADKFEKELRTAYISTYDGAFEGRVLYHAAKKTHTPEATKCAFVLLTITDTLFRDLNELRMKCADEWSHMLINPFTPLGAFLQQRGYRVTSAGVPDGELRNDSDCSGQKIRELTDNIMEPLDELHDMLKCYLRLCHLRVPPEPRYPGTVRDILAWFAGLPYSVLYERVQAHCNVLFRGEGDAVVKHCLLCIPGALGLVTHHSSTLLVTICGNGRGFDHADYPYACNFWDNSRGLHYPSDLADLLHMLTHLCKCLLLALNFLRARCKYDASTGHGWRDCRYGRSVPAASWQCNKHLMCEPNGRPTCRPNGQPMCQSTCQPKSPLQAHLMDHLAGFLPHKLASVGCDSQCDTCSIASPGMPCVTPMGFWDLPDAGSIVGSGEQICAVLTALCSGAESPLPTLLRCLSSIDPSPPQSLGDMFAFYCNVFRCRQSAEYVDNVHFTGHLSTAAIPSVSLYLCPTTQAAQLTNALTRLHHSPDDHSGASPTDAATNTLQATHSDLSSLTVRSRCADSLTCAPTSNRSPSTPTTPSPRSTRRKYCRNFRTQLSQVVHSNHFANLFRQIDELLYCIRMPFLLCLAALWVIATLYISHTVLYRMDVLRIRSHLLTTRASHLIDVKALLAGSRRMLSLYKDVDYFDDDVHP</sequence>
<protein>
    <submittedName>
        <fullName evidence="4">Extracellular matrix-binding ebh, putative</fullName>
    </submittedName>
</protein>
<dbReference type="InterPro" id="IPR050163">
    <property type="entry name" value="Apolipoprotein_A1/A4/E"/>
</dbReference>
<reference evidence="4 5" key="1">
    <citation type="journal article" date="2017" name="BMC Genomics">
        <title>Whole-genome assembly of Babesia ovata and comparative genomics between closely related pathogens.</title>
        <authorList>
            <person name="Yamagishi J."/>
            <person name="Asada M."/>
            <person name="Hakimi H."/>
            <person name="Tanaka T.Q."/>
            <person name="Sugimoto C."/>
            <person name="Kawazu S."/>
        </authorList>
    </citation>
    <scope>NUCLEOTIDE SEQUENCE [LARGE SCALE GENOMIC DNA]</scope>
    <source>
        <strain evidence="4 5">Miyake</strain>
    </source>
</reference>
<evidence type="ECO:0000313" key="5">
    <source>
        <dbReference type="Proteomes" id="UP000236319"/>
    </source>
</evidence>
<dbReference type="VEuPathDB" id="PiroplasmaDB:BOVATA_043400"/>
<evidence type="ECO:0000256" key="2">
    <source>
        <dbReference type="SAM" id="MobiDB-lite"/>
    </source>
</evidence>
<feature type="coiled-coil region" evidence="1">
    <location>
        <begin position="409"/>
        <end position="436"/>
    </location>
</feature>
<keyword evidence="3" id="KW-0812">Transmembrane</keyword>
<name>A0A2H6KIN5_9APIC</name>
<keyword evidence="3" id="KW-1133">Transmembrane helix</keyword>
<keyword evidence="1" id="KW-0175">Coiled coil</keyword>
<organism evidence="4 5">
    <name type="scientific">Babesia ovata</name>
    <dbReference type="NCBI Taxonomy" id="189622"/>
    <lineage>
        <taxon>Eukaryota</taxon>
        <taxon>Sar</taxon>
        <taxon>Alveolata</taxon>
        <taxon>Apicomplexa</taxon>
        <taxon>Aconoidasida</taxon>
        <taxon>Piroplasmida</taxon>
        <taxon>Babesiidae</taxon>
        <taxon>Babesia</taxon>
    </lineage>
</organism>
<evidence type="ECO:0000313" key="4">
    <source>
        <dbReference type="EMBL" id="GBE62847.1"/>
    </source>
</evidence>
<accession>A0A2H6KIN5</accession>
<dbReference type="PANTHER" id="PTHR18976:SF34">
    <property type="entry name" value="LIPID-BINDING PROTEIN"/>
    <property type="match status" value="1"/>
</dbReference>
<feature type="region of interest" description="Disordered" evidence="2">
    <location>
        <begin position="2114"/>
        <end position="2134"/>
    </location>
</feature>
<dbReference type="PANTHER" id="PTHR18976">
    <property type="entry name" value="APOLIPOPROTEIN"/>
    <property type="match status" value="1"/>
</dbReference>
<evidence type="ECO:0000256" key="3">
    <source>
        <dbReference type="SAM" id="Phobius"/>
    </source>
</evidence>
<dbReference type="Proteomes" id="UP000236319">
    <property type="component" value="Unassembled WGS sequence"/>
</dbReference>
<dbReference type="EMBL" id="BDSA01000007">
    <property type="protein sequence ID" value="GBE62847.1"/>
    <property type="molecule type" value="Genomic_DNA"/>
</dbReference>
<gene>
    <name evidence="4" type="ORF">BOVATA_043400</name>
</gene>
<feature type="compositionally biased region" description="Low complexity" evidence="2">
    <location>
        <begin position="2116"/>
        <end position="2131"/>
    </location>
</feature>
<comment type="caution">
    <text evidence="4">The sequence shown here is derived from an EMBL/GenBank/DDBJ whole genome shotgun (WGS) entry which is preliminary data.</text>
</comment>
<dbReference type="GeneID" id="39876617"/>
<keyword evidence="5" id="KW-1185">Reference proteome</keyword>
<keyword evidence="3" id="KW-0472">Membrane</keyword>